<proteinExistence type="predicted"/>
<sequence>MKKLVLFITLLTTFIIAQPEPGVPNSVSFQGMLTTVDGAAYDDGDYELTFRLIRILQDGNEQIIWEETHTTPVNHGVFSVILGGMTDFPENIPGNAMLETQVGEEILSPRQPLTSVPFALRSNRSQNSMHSVQSDSSGFSGFSNHSLYSDTAMVAINAPMADMAIYAETAGHA</sequence>
<evidence type="ECO:0000313" key="1">
    <source>
        <dbReference type="EMBL" id="SVC66972.1"/>
    </source>
</evidence>
<accession>A0A382P4V7</accession>
<dbReference type="AlphaFoldDB" id="A0A382P4V7"/>
<gene>
    <name evidence="1" type="ORF">METZ01_LOCUS319826</name>
</gene>
<organism evidence="1">
    <name type="scientific">marine metagenome</name>
    <dbReference type="NCBI Taxonomy" id="408172"/>
    <lineage>
        <taxon>unclassified sequences</taxon>
        <taxon>metagenomes</taxon>
        <taxon>ecological metagenomes</taxon>
    </lineage>
</organism>
<name>A0A382P4V7_9ZZZZ</name>
<feature type="non-terminal residue" evidence="1">
    <location>
        <position position="173"/>
    </location>
</feature>
<protein>
    <submittedName>
        <fullName evidence="1">Uncharacterized protein</fullName>
    </submittedName>
</protein>
<dbReference type="EMBL" id="UINC01104081">
    <property type="protein sequence ID" value="SVC66972.1"/>
    <property type="molecule type" value="Genomic_DNA"/>
</dbReference>
<reference evidence="1" key="1">
    <citation type="submission" date="2018-05" db="EMBL/GenBank/DDBJ databases">
        <authorList>
            <person name="Lanie J.A."/>
            <person name="Ng W.-L."/>
            <person name="Kazmierczak K.M."/>
            <person name="Andrzejewski T.M."/>
            <person name="Davidsen T.M."/>
            <person name="Wayne K.J."/>
            <person name="Tettelin H."/>
            <person name="Glass J.I."/>
            <person name="Rusch D."/>
            <person name="Podicherti R."/>
            <person name="Tsui H.-C.T."/>
            <person name="Winkler M.E."/>
        </authorList>
    </citation>
    <scope>NUCLEOTIDE SEQUENCE</scope>
</reference>